<evidence type="ECO:0000313" key="1">
    <source>
        <dbReference type="EMBL" id="CCQ89853.1"/>
    </source>
</evidence>
<dbReference type="InParanoid" id="M1YWI6"/>
<accession>M1YWI6</accession>
<protein>
    <submittedName>
        <fullName evidence="1">Putative Proteasome, alpha subunit</fullName>
    </submittedName>
</protein>
<comment type="caution">
    <text evidence="1">The sequence shown here is derived from an EMBL/GenBank/DDBJ whole genome shotgun (WGS) entry which is preliminary data.</text>
</comment>
<dbReference type="RefSeq" id="WP_005006706.1">
    <property type="nucleotide sequence ID" value="NZ_HG422173.1"/>
</dbReference>
<dbReference type="EMBL" id="CAQJ01000019">
    <property type="protein sequence ID" value="CCQ89853.1"/>
    <property type="molecule type" value="Genomic_DNA"/>
</dbReference>
<organism evidence="1 2">
    <name type="scientific">Nitrospina gracilis (strain 3/211)</name>
    <dbReference type="NCBI Taxonomy" id="1266370"/>
    <lineage>
        <taxon>Bacteria</taxon>
        <taxon>Pseudomonadati</taxon>
        <taxon>Nitrospinota/Tectimicrobiota group</taxon>
        <taxon>Nitrospinota</taxon>
        <taxon>Nitrospinia</taxon>
        <taxon>Nitrospinales</taxon>
        <taxon>Nitrospinaceae</taxon>
        <taxon>Nitrospina</taxon>
    </lineage>
</organism>
<dbReference type="OrthoDB" id="9813225at2"/>
<dbReference type="Gene3D" id="3.60.20.10">
    <property type="entry name" value="Glutamine Phosphoribosylpyrophosphate, subunit 1, domain 1"/>
    <property type="match status" value="1"/>
</dbReference>
<dbReference type="AlphaFoldDB" id="M1YWI6"/>
<dbReference type="HOGENOM" id="CLU_086919_0_0_0"/>
<name>M1YWI6_NITG3</name>
<keyword evidence="1" id="KW-0647">Proteasome</keyword>
<sequence length="248" mass="28558">MFEEPFRWMEAISTRHSYVQEKLRKGQPVIAVPFKEGALMIGFTPQPGKIFEVYDCIALGSLGHPADVERLRMTLLDMAHLEGFNRSEKDVTIARLLQFGVAPALKQNFEEVMRAPYLVKLLLMEMNFEDRPLFFRLNYDGYWEMFKKGTVIAGNSKESEFIEKEIGKRDFASLPLEQALVEVSRLWEESKKQGTEEEPGAEKETAMTLAEVFENWTLEAAVLTTTRKKSLFRWVTSSELETLKKTCV</sequence>
<dbReference type="SUPFAM" id="SSF56235">
    <property type="entry name" value="N-terminal nucleophile aminohydrolases (Ntn hydrolases)"/>
    <property type="match status" value="1"/>
</dbReference>
<dbReference type="Proteomes" id="UP000011704">
    <property type="component" value="Unassembled WGS sequence"/>
</dbReference>
<evidence type="ECO:0000313" key="2">
    <source>
        <dbReference type="Proteomes" id="UP000011704"/>
    </source>
</evidence>
<dbReference type="STRING" id="1266370.NITGR_170110"/>
<dbReference type="InterPro" id="IPR029055">
    <property type="entry name" value="Ntn_hydrolases_N"/>
</dbReference>
<keyword evidence="2" id="KW-1185">Reference proteome</keyword>
<proteinExistence type="predicted"/>
<dbReference type="GO" id="GO:0000502">
    <property type="term" value="C:proteasome complex"/>
    <property type="evidence" value="ECO:0007669"/>
    <property type="project" value="UniProtKB-KW"/>
</dbReference>
<reference evidence="1 2" key="1">
    <citation type="journal article" date="2013" name="Front. Microbiol.">
        <title>The genome of Nitrospina gracilis illuminates the metabolism and evolution of the major marine nitrite oxidizer.</title>
        <authorList>
            <person name="Luecker S."/>
            <person name="Nowka B."/>
            <person name="Rattei T."/>
            <person name="Spieck E."/>
            <person name="and Daims H."/>
        </authorList>
    </citation>
    <scope>NUCLEOTIDE SEQUENCE [LARGE SCALE GENOMIC DNA]</scope>
    <source>
        <strain evidence="1 2">3/211</strain>
    </source>
</reference>
<gene>
    <name evidence="1" type="ORF">NITGR_170110</name>
</gene>